<keyword evidence="2" id="KW-1185">Reference proteome</keyword>
<dbReference type="PROSITE" id="PS51257">
    <property type="entry name" value="PROKAR_LIPOPROTEIN"/>
    <property type="match status" value="1"/>
</dbReference>
<organism evidence="1 2">
    <name type="scientific">Palleronia sediminis</name>
    <dbReference type="NCBI Taxonomy" id="2547833"/>
    <lineage>
        <taxon>Bacteria</taxon>
        <taxon>Pseudomonadati</taxon>
        <taxon>Pseudomonadota</taxon>
        <taxon>Alphaproteobacteria</taxon>
        <taxon>Rhodobacterales</taxon>
        <taxon>Roseobacteraceae</taxon>
        <taxon>Palleronia</taxon>
    </lineage>
</organism>
<dbReference type="OrthoDB" id="7777983at2"/>
<reference evidence="1 2" key="1">
    <citation type="submission" date="2019-03" db="EMBL/GenBank/DDBJ databases">
        <title>Primorskyibacter sp. SS33 isolated from sediments.</title>
        <authorList>
            <person name="Xunke S."/>
        </authorList>
    </citation>
    <scope>NUCLEOTIDE SEQUENCE [LARGE SCALE GENOMIC DNA]</scope>
    <source>
        <strain evidence="1 2">SS33</strain>
    </source>
</reference>
<protein>
    <recommendedName>
        <fullName evidence="3">Lipoprotein</fullName>
    </recommendedName>
</protein>
<evidence type="ECO:0008006" key="3">
    <source>
        <dbReference type="Google" id="ProtNLM"/>
    </source>
</evidence>
<evidence type="ECO:0000313" key="2">
    <source>
        <dbReference type="Proteomes" id="UP000295701"/>
    </source>
</evidence>
<dbReference type="Proteomes" id="UP000295701">
    <property type="component" value="Unassembled WGS sequence"/>
</dbReference>
<dbReference type="EMBL" id="SNAA01000027">
    <property type="protein sequence ID" value="TDL74233.1"/>
    <property type="molecule type" value="Genomic_DNA"/>
</dbReference>
<gene>
    <name evidence="1" type="ORF">E2L08_16110</name>
</gene>
<proteinExistence type="predicted"/>
<sequence>MRALACLALPLVLSACISERSFESEPVVLQSDRGPVTCQLYGINQVMLDRALTRPAVMSDEEANAICRAEGYRLLAGAGPARP</sequence>
<comment type="caution">
    <text evidence="1">The sequence shown here is derived from an EMBL/GenBank/DDBJ whole genome shotgun (WGS) entry which is preliminary data.</text>
</comment>
<dbReference type="RefSeq" id="WP_133398122.1">
    <property type="nucleotide sequence ID" value="NZ_SNAA01000027.1"/>
</dbReference>
<accession>A0A4R6A0X6</accession>
<dbReference type="AlphaFoldDB" id="A0A4R6A0X6"/>
<name>A0A4R6A0X6_9RHOB</name>
<evidence type="ECO:0000313" key="1">
    <source>
        <dbReference type="EMBL" id="TDL74233.1"/>
    </source>
</evidence>